<dbReference type="Pfam" id="PF00612">
    <property type="entry name" value="IQ"/>
    <property type="match status" value="2"/>
</dbReference>
<comment type="subunit">
    <text evidence="3">Binds to multiple calmodulin (CaM) in the presence of Ca(2+) and CaM-like proteins.</text>
</comment>
<evidence type="ECO:0000256" key="3">
    <source>
        <dbReference type="ARBA" id="ARBA00024378"/>
    </source>
</evidence>
<dbReference type="AlphaFoldDB" id="A0AAP0D8B8"/>
<keyword evidence="1" id="KW-0112">Calmodulin-binding</keyword>
<dbReference type="Gene3D" id="1.20.5.190">
    <property type="match status" value="1"/>
</dbReference>
<comment type="function">
    <text evidence="4">May be involved in cooperative interactions with calmodulins or calmodulin-like proteins. Recruits calmodulin proteins to microtubules, thus being a potential scaffold in cellular signaling and trafficking. May associate with nucleic acids and regulate gene expression at the transcriptional or post-transcriptional level.</text>
</comment>
<dbReference type="Proteomes" id="UP001408789">
    <property type="component" value="Unassembled WGS sequence"/>
</dbReference>
<dbReference type="InterPro" id="IPR000048">
    <property type="entry name" value="IQ_motif_EF-hand-BS"/>
</dbReference>
<organism evidence="6 7">
    <name type="scientific">Deinandra increscens subsp. villosa</name>
    <dbReference type="NCBI Taxonomy" id="3103831"/>
    <lineage>
        <taxon>Eukaryota</taxon>
        <taxon>Viridiplantae</taxon>
        <taxon>Streptophyta</taxon>
        <taxon>Embryophyta</taxon>
        <taxon>Tracheophyta</taxon>
        <taxon>Spermatophyta</taxon>
        <taxon>Magnoliopsida</taxon>
        <taxon>eudicotyledons</taxon>
        <taxon>Gunneridae</taxon>
        <taxon>Pentapetalae</taxon>
        <taxon>asterids</taxon>
        <taxon>campanulids</taxon>
        <taxon>Asterales</taxon>
        <taxon>Asteraceae</taxon>
        <taxon>Asteroideae</taxon>
        <taxon>Heliantheae alliance</taxon>
        <taxon>Madieae</taxon>
        <taxon>Madiinae</taxon>
        <taxon>Deinandra</taxon>
    </lineage>
</organism>
<name>A0AAP0D8B8_9ASTR</name>
<evidence type="ECO:0000259" key="5">
    <source>
        <dbReference type="Pfam" id="PF13178"/>
    </source>
</evidence>
<evidence type="ECO:0000256" key="2">
    <source>
        <dbReference type="ARBA" id="ARBA00024341"/>
    </source>
</evidence>
<dbReference type="SUPFAM" id="SSF52540">
    <property type="entry name" value="P-loop containing nucleoside triphosphate hydrolases"/>
    <property type="match status" value="1"/>
</dbReference>
<protein>
    <recommendedName>
        <fullName evidence="5">DUF4005 domain-containing protein</fullName>
    </recommendedName>
</protein>
<sequence>MGKSAGKWMKTLIFGKKSSRSNNSKPNNEKIDVPVSLYQRTELKTEENLQPHNSQDQVCISAKELNAQNDFERIREEQAAIDLQAALRGYLARRIFQRLKGIIRLQALIRGHLVRRQAISTLYCMFQIVKLQALARGRKIRNLNIGIQVRKRPNPLNRLVMASLGVNRSMQMLKLSSNGFAQKIIASSPNPMPLHFQYDSNDANSVLSWLERWSTSQCWQLLPKPKSGGCSKPQMFHTRRSSVTNVENIVSEFDKPMRYLRRVSSDKPVNCIEEDPALVLERVKRNLRKVNGSVLHKTNDSIPKTVTEPEKPRVREAETVIIKKNEEDENVEERKKSRRVVCDPVKQELSENDEPLKNIKRSVPGYMAATVSAKAKLRGQDGAENTNSITRRYSLPSLANAHFSVSPRAKTTGKLKNDRSLQLSRDGNVSVKVNQAEWRR</sequence>
<dbReference type="PANTHER" id="PTHR32295:SF281">
    <property type="entry name" value="PROTEIN IQ-DOMAIN 31"/>
    <property type="match status" value="1"/>
</dbReference>
<evidence type="ECO:0000256" key="4">
    <source>
        <dbReference type="ARBA" id="ARBA00045534"/>
    </source>
</evidence>
<comment type="caution">
    <text evidence="6">The sequence shown here is derived from an EMBL/GenBank/DDBJ whole genome shotgun (WGS) entry which is preliminary data.</text>
</comment>
<keyword evidence="7" id="KW-1185">Reference proteome</keyword>
<dbReference type="GO" id="GO:0005516">
    <property type="term" value="F:calmodulin binding"/>
    <property type="evidence" value="ECO:0007669"/>
    <property type="project" value="UniProtKB-KW"/>
</dbReference>
<gene>
    <name evidence="6" type="ORF">SSX86_013857</name>
</gene>
<evidence type="ECO:0000313" key="6">
    <source>
        <dbReference type="EMBL" id="KAK9066534.1"/>
    </source>
</evidence>
<dbReference type="PANTHER" id="PTHR32295">
    <property type="entry name" value="IQ-DOMAIN 5-RELATED"/>
    <property type="match status" value="1"/>
</dbReference>
<comment type="similarity">
    <text evidence="2">Belongs to the IQD family.</text>
</comment>
<evidence type="ECO:0000313" key="7">
    <source>
        <dbReference type="Proteomes" id="UP001408789"/>
    </source>
</evidence>
<proteinExistence type="inferred from homology"/>
<dbReference type="InterPro" id="IPR027417">
    <property type="entry name" value="P-loop_NTPase"/>
</dbReference>
<dbReference type="EMBL" id="JBCNJP010000015">
    <property type="protein sequence ID" value="KAK9066534.1"/>
    <property type="molecule type" value="Genomic_DNA"/>
</dbReference>
<dbReference type="PROSITE" id="PS50096">
    <property type="entry name" value="IQ"/>
    <property type="match status" value="2"/>
</dbReference>
<dbReference type="InterPro" id="IPR025064">
    <property type="entry name" value="DUF4005"/>
</dbReference>
<dbReference type="Pfam" id="PF13178">
    <property type="entry name" value="DUF4005"/>
    <property type="match status" value="1"/>
</dbReference>
<dbReference type="SMART" id="SM00015">
    <property type="entry name" value="IQ"/>
    <property type="match status" value="2"/>
</dbReference>
<reference evidence="6 7" key="1">
    <citation type="submission" date="2024-04" db="EMBL/GenBank/DDBJ databases">
        <title>The reference genome of an endangered Asteraceae, Deinandra increscens subsp. villosa, native to the Central Coast of California.</title>
        <authorList>
            <person name="Guilliams M."/>
            <person name="Hasenstab-Lehman K."/>
            <person name="Meyer R."/>
            <person name="Mcevoy S."/>
        </authorList>
    </citation>
    <scope>NUCLEOTIDE SEQUENCE [LARGE SCALE GENOMIC DNA]</scope>
    <source>
        <tissue evidence="6">Leaf</tissue>
    </source>
</reference>
<feature type="domain" description="DUF4005" evidence="5">
    <location>
        <begin position="358"/>
        <end position="387"/>
    </location>
</feature>
<evidence type="ECO:0000256" key="1">
    <source>
        <dbReference type="ARBA" id="ARBA00022860"/>
    </source>
</evidence>
<accession>A0AAP0D8B8</accession>